<protein>
    <submittedName>
        <fullName evidence="2">Uncharacterized protein</fullName>
    </submittedName>
</protein>
<proteinExistence type="predicted"/>
<keyword evidence="3" id="KW-1185">Reference proteome</keyword>
<dbReference type="AlphaFoldDB" id="A0A4C1X0M8"/>
<evidence type="ECO:0000313" key="2">
    <source>
        <dbReference type="EMBL" id="GBP57286.1"/>
    </source>
</evidence>
<dbReference type="Proteomes" id="UP000299102">
    <property type="component" value="Unassembled WGS sequence"/>
</dbReference>
<evidence type="ECO:0000256" key="1">
    <source>
        <dbReference type="SAM" id="MobiDB-lite"/>
    </source>
</evidence>
<dbReference type="EMBL" id="BGZK01000712">
    <property type="protein sequence ID" value="GBP57286.1"/>
    <property type="molecule type" value="Genomic_DNA"/>
</dbReference>
<feature type="region of interest" description="Disordered" evidence="1">
    <location>
        <begin position="30"/>
        <end position="53"/>
    </location>
</feature>
<sequence>MRVSSKCPRRAPAGNVRQSALIMELSADCGRRRAPPAGSELTESRPSNISGESDFTTRLQQRALHCVRNDVLCVSAIDAYFISEFASQRNYERWLFPLHVRASARALSRLPLEPTSANYEHGFINYEVTCFRTFFFNHASVLIGDLESLVFHAQSVSNVRQAADDRCHQYDGDINIPKIVHISEATVGTFHYTANTVCARAPLQPAPRGRLASVSARRVFEFLNYSLCDGMLSAALAPDAPPASE</sequence>
<gene>
    <name evidence="2" type="ORF">EVAR_44104_1</name>
</gene>
<reference evidence="2 3" key="1">
    <citation type="journal article" date="2019" name="Commun. Biol.">
        <title>The bagworm genome reveals a unique fibroin gene that provides high tensile strength.</title>
        <authorList>
            <person name="Kono N."/>
            <person name="Nakamura H."/>
            <person name="Ohtoshi R."/>
            <person name="Tomita M."/>
            <person name="Numata K."/>
            <person name="Arakawa K."/>
        </authorList>
    </citation>
    <scope>NUCLEOTIDE SEQUENCE [LARGE SCALE GENOMIC DNA]</scope>
</reference>
<organism evidence="2 3">
    <name type="scientific">Eumeta variegata</name>
    <name type="common">Bagworm moth</name>
    <name type="synonym">Eumeta japonica</name>
    <dbReference type="NCBI Taxonomy" id="151549"/>
    <lineage>
        <taxon>Eukaryota</taxon>
        <taxon>Metazoa</taxon>
        <taxon>Ecdysozoa</taxon>
        <taxon>Arthropoda</taxon>
        <taxon>Hexapoda</taxon>
        <taxon>Insecta</taxon>
        <taxon>Pterygota</taxon>
        <taxon>Neoptera</taxon>
        <taxon>Endopterygota</taxon>
        <taxon>Lepidoptera</taxon>
        <taxon>Glossata</taxon>
        <taxon>Ditrysia</taxon>
        <taxon>Tineoidea</taxon>
        <taxon>Psychidae</taxon>
        <taxon>Oiketicinae</taxon>
        <taxon>Eumeta</taxon>
    </lineage>
</organism>
<accession>A0A4C1X0M8</accession>
<name>A0A4C1X0M8_EUMVA</name>
<comment type="caution">
    <text evidence="2">The sequence shown here is derived from an EMBL/GenBank/DDBJ whole genome shotgun (WGS) entry which is preliminary data.</text>
</comment>
<evidence type="ECO:0000313" key="3">
    <source>
        <dbReference type="Proteomes" id="UP000299102"/>
    </source>
</evidence>
<feature type="compositionally biased region" description="Polar residues" evidence="1">
    <location>
        <begin position="44"/>
        <end position="53"/>
    </location>
</feature>